<dbReference type="Proteomes" id="UP000078431">
    <property type="component" value="Unassembled WGS sequence"/>
</dbReference>
<name>A0AA91IN59_9GAMM</name>
<evidence type="ECO:0000313" key="2">
    <source>
        <dbReference type="EMBL" id="OAT57368.1"/>
    </source>
</evidence>
<proteinExistence type="predicted"/>
<dbReference type="Pfam" id="PF10543">
    <property type="entry name" value="ORF6N"/>
    <property type="match status" value="1"/>
</dbReference>
<accession>A0AA91IN59</accession>
<dbReference type="RefSeq" id="WP_061554351.1">
    <property type="nucleotide sequence ID" value="NZ_LXEX01000058.1"/>
</dbReference>
<keyword evidence="3" id="KW-1185">Reference proteome</keyword>
<feature type="domain" description="KilA-N DNA-binding" evidence="1">
    <location>
        <begin position="25"/>
        <end position="109"/>
    </location>
</feature>
<reference evidence="2 3" key="1">
    <citation type="submission" date="2016-04" db="EMBL/GenBank/DDBJ databases">
        <title>ATOL: Assembling a taxonomically balanced genome-scale reconstruction of the evolutionary history of the Enterobacteriaceae.</title>
        <authorList>
            <person name="Plunkett G.III."/>
            <person name="Neeno-Eckwall E.C."/>
            <person name="Glasner J.D."/>
            <person name="Perna N.T."/>
        </authorList>
    </citation>
    <scope>NUCLEOTIDE SEQUENCE [LARGE SCALE GENOMIC DNA]</scope>
    <source>
        <strain evidence="2 3">ATCC 12841</strain>
    </source>
</reference>
<evidence type="ECO:0000259" key="1">
    <source>
        <dbReference type="Pfam" id="PF10543"/>
    </source>
</evidence>
<organism evidence="2 3">
    <name type="scientific">Obesumbacterium proteus ATCC 12841</name>
    <dbReference type="NCBI Taxonomy" id="1354268"/>
    <lineage>
        <taxon>Bacteria</taxon>
        <taxon>Pseudomonadati</taxon>
        <taxon>Pseudomonadota</taxon>
        <taxon>Gammaproteobacteria</taxon>
        <taxon>Enterobacterales</taxon>
        <taxon>Hafniaceae</taxon>
        <taxon>Obesumbacterium</taxon>
    </lineage>
</organism>
<dbReference type="EMBL" id="LXEX01000058">
    <property type="protein sequence ID" value="OAT57368.1"/>
    <property type="molecule type" value="Genomic_DNA"/>
</dbReference>
<comment type="caution">
    <text evidence="2">The sequence shown here is derived from an EMBL/GenBank/DDBJ whole genome shotgun (WGS) entry which is preliminary data.</text>
</comment>
<gene>
    <name evidence="2" type="ORF">M993_03912</name>
</gene>
<sequence>MQQSTSTAVNVANYLPSVDPDTFPVIEWNGVRVVTTETLAAGYGTDEVNIRNNLSRNLDRFGDGKHYFLLTGSELKEFKNRVTDGYSVGKRARSITLWTEKGAARMSKIIDTDEAWCFFERLEDSYFRPAPISGIPLTYEEALEDLLAKVKENRIITEQRDRAVKEKRWISEKREVTAMTTASIAVRERNNLAERLGEGKNYAAIIPVEKKLGKKFKWQPLRRWCRENEVTPHDVYDPRFGSVKSWPRAAWLAVYDVDLRKIF</sequence>
<dbReference type="InterPro" id="IPR018873">
    <property type="entry name" value="KilA-N_DNA-bd_domain"/>
</dbReference>
<evidence type="ECO:0000313" key="3">
    <source>
        <dbReference type="Proteomes" id="UP000078431"/>
    </source>
</evidence>
<protein>
    <recommendedName>
        <fullName evidence="1">KilA-N DNA-binding domain-containing protein</fullName>
    </recommendedName>
</protein>
<dbReference type="AlphaFoldDB" id="A0AA91IN59"/>